<evidence type="ECO:0000256" key="1">
    <source>
        <dbReference type="SAM" id="Phobius"/>
    </source>
</evidence>
<keyword evidence="1" id="KW-1133">Transmembrane helix</keyword>
<dbReference type="EMBL" id="CP000449">
    <property type="protein sequence ID" value="ABI65271.1"/>
    <property type="molecule type" value="Genomic_DNA"/>
</dbReference>
<organism evidence="2 3">
    <name type="scientific">Maricaulis maris (strain MCS10)</name>
    <name type="common">Caulobacter maris</name>
    <dbReference type="NCBI Taxonomy" id="394221"/>
    <lineage>
        <taxon>Bacteria</taxon>
        <taxon>Pseudomonadati</taxon>
        <taxon>Pseudomonadota</taxon>
        <taxon>Alphaproteobacteria</taxon>
        <taxon>Maricaulales</taxon>
        <taxon>Maricaulaceae</taxon>
        <taxon>Maricaulis</taxon>
    </lineage>
</organism>
<dbReference type="Pfam" id="PF12412">
    <property type="entry name" value="DUF3667"/>
    <property type="match status" value="1"/>
</dbReference>
<dbReference type="AlphaFoldDB" id="Q0AR16"/>
<feature type="transmembrane region" description="Helical" evidence="1">
    <location>
        <begin position="67"/>
        <end position="92"/>
    </location>
</feature>
<dbReference type="RefSeq" id="WP_011642918.1">
    <property type="nucleotide sequence ID" value="NC_008347.1"/>
</dbReference>
<evidence type="ECO:0000313" key="2">
    <source>
        <dbReference type="EMBL" id="ABI65271.1"/>
    </source>
</evidence>
<dbReference type="InterPro" id="IPR022134">
    <property type="entry name" value="DUF3667"/>
</dbReference>
<feature type="transmembrane region" description="Helical" evidence="1">
    <location>
        <begin position="112"/>
        <end position="134"/>
    </location>
</feature>
<reference evidence="2 3" key="1">
    <citation type="submission" date="2006-08" db="EMBL/GenBank/DDBJ databases">
        <title>Complete sequence of Maricaulis maris MCS10.</title>
        <authorList>
            <consortium name="US DOE Joint Genome Institute"/>
            <person name="Copeland A."/>
            <person name="Lucas S."/>
            <person name="Lapidus A."/>
            <person name="Barry K."/>
            <person name="Detter J.C."/>
            <person name="Glavina del Rio T."/>
            <person name="Hammon N."/>
            <person name="Israni S."/>
            <person name="Dalin E."/>
            <person name="Tice H."/>
            <person name="Pitluck S."/>
            <person name="Saunders E."/>
            <person name="Brettin T."/>
            <person name="Bruce D."/>
            <person name="Han C."/>
            <person name="Tapia R."/>
            <person name="Gilna P."/>
            <person name="Schmutz J."/>
            <person name="Larimer F."/>
            <person name="Land M."/>
            <person name="Hauser L."/>
            <person name="Kyrpides N."/>
            <person name="Mikhailova N."/>
            <person name="Viollier P."/>
            <person name="Stephens C."/>
            <person name="Richardson P."/>
        </authorList>
    </citation>
    <scope>NUCLEOTIDE SEQUENCE [LARGE SCALE GENOMIC DNA]</scope>
    <source>
        <strain evidence="2 3">MCS10</strain>
    </source>
</reference>
<evidence type="ECO:0000313" key="3">
    <source>
        <dbReference type="Proteomes" id="UP000001964"/>
    </source>
</evidence>
<proteinExistence type="predicted"/>
<dbReference type="OrthoDB" id="7631829at2"/>
<feature type="transmembrane region" description="Helical" evidence="1">
    <location>
        <begin position="216"/>
        <end position="243"/>
    </location>
</feature>
<evidence type="ECO:0008006" key="4">
    <source>
        <dbReference type="Google" id="ProtNLM"/>
    </source>
</evidence>
<gene>
    <name evidence="2" type="ordered locus">Mmar10_0978</name>
</gene>
<dbReference type="KEGG" id="mmr:Mmar10_0978"/>
<sequence length="249" mass="27048">MTSQGQGDGGVDDKVGKTRVLEDVLDEVLSFNYRSLRTLRDIFLRPGTVALAFLDGDRKRYTPPMRVWFGVLTWMFLLSMVWGGWGEIIWRISGDGAAFGDAVREGRRDMDAVRAAISTMAALLYVPIEALLVLPGVIALKSMRKGINFLRSTQCYFIPVTAGAVSSTLVLIASSIWPDILKWAFPINTGIFVLIAAQVVHAGFSSGIAGLIGKTVLLTAVVTALSMLARMLTLVISIFWALAQVPPVS</sequence>
<keyword evidence="1" id="KW-0812">Transmembrane</keyword>
<dbReference type="Proteomes" id="UP000001964">
    <property type="component" value="Chromosome"/>
</dbReference>
<feature type="transmembrane region" description="Helical" evidence="1">
    <location>
        <begin position="183"/>
        <end position="204"/>
    </location>
</feature>
<dbReference type="STRING" id="394221.Mmar10_0978"/>
<dbReference type="HOGENOM" id="CLU_1114776_0_0_5"/>
<keyword evidence="3" id="KW-1185">Reference proteome</keyword>
<feature type="transmembrane region" description="Helical" evidence="1">
    <location>
        <begin position="155"/>
        <end position="177"/>
    </location>
</feature>
<keyword evidence="1" id="KW-0472">Membrane</keyword>
<protein>
    <recommendedName>
        <fullName evidence="4">Yip1 domain-containing protein</fullName>
    </recommendedName>
</protein>
<accession>Q0AR16</accession>
<name>Q0AR16_MARMM</name>